<name>A0A212FL21_DANPL</name>
<organism evidence="1 2">
    <name type="scientific">Danaus plexippus plexippus</name>
    <dbReference type="NCBI Taxonomy" id="278856"/>
    <lineage>
        <taxon>Eukaryota</taxon>
        <taxon>Metazoa</taxon>
        <taxon>Ecdysozoa</taxon>
        <taxon>Arthropoda</taxon>
        <taxon>Hexapoda</taxon>
        <taxon>Insecta</taxon>
        <taxon>Pterygota</taxon>
        <taxon>Neoptera</taxon>
        <taxon>Endopterygota</taxon>
        <taxon>Lepidoptera</taxon>
        <taxon>Glossata</taxon>
        <taxon>Ditrysia</taxon>
        <taxon>Papilionoidea</taxon>
        <taxon>Nymphalidae</taxon>
        <taxon>Danainae</taxon>
        <taxon>Danaini</taxon>
        <taxon>Danaina</taxon>
        <taxon>Danaus</taxon>
        <taxon>Danaus</taxon>
    </lineage>
</organism>
<dbReference type="KEGG" id="dpl:KGM_202334"/>
<accession>A0A212FL21</accession>
<keyword evidence="2" id="KW-1185">Reference proteome</keyword>
<comment type="caution">
    <text evidence="1">The sequence shown here is derived from an EMBL/GenBank/DDBJ whole genome shotgun (WGS) entry which is preliminary data.</text>
</comment>
<evidence type="ECO:0000313" key="2">
    <source>
        <dbReference type="Proteomes" id="UP000007151"/>
    </source>
</evidence>
<proteinExistence type="predicted"/>
<gene>
    <name evidence="1" type="ORF">KGM_202334</name>
</gene>
<dbReference type="AlphaFoldDB" id="A0A212FL21"/>
<dbReference type="Proteomes" id="UP000007151">
    <property type="component" value="Unassembled WGS sequence"/>
</dbReference>
<evidence type="ECO:0000313" key="1">
    <source>
        <dbReference type="EMBL" id="OWR54389.1"/>
    </source>
</evidence>
<dbReference type="EMBL" id="AGBW02007950">
    <property type="protein sequence ID" value="OWR54389.1"/>
    <property type="molecule type" value="Genomic_DNA"/>
</dbReference>
<dbReference type="InParanoid" id="A0A212FL21"/>
<sequence>MEPKIMKATIKSYEIRSGGDERVPLVTQYQQDRTHVPAETENTVSLTVPSLPDTGPYDGKTRHAELLIERPRLSDTTAPVGQ</sequence>
<protein>
    <submittedName>
        <fullName evidence="1">Uncharacterized protein</fullName>
    </submittedName>
</protein>
<reference evidence="1 2" key="1">
    <citation type="journal article" date="2011" name="Cell">
        <title>The monarch butterfly genome yields insights into long-distance migration.</title>
        <authorList>
            <person name="Zhan S."/>
            <person name="Merlin C."/>
            <person name="Boore J.L."/>
            <person name="Reppert S.M."/>
        </authorList>
    </citation>
    <scope>NUCLEOTIDE SEQUENCE [LARGE SCALE GENOMIC DNA]</scope>
    <source>
        <strain evidence="1">F-2</strain>
    </source>
</reference>